<dbReference type="PROSITE" id="PS00606">
    <property type="entry name" value="KS3_1"/>
    <property type="match status" value="1"/>
</dbReference>
<dbReference type="PROSITE" id="PS00455">
    <property type="entry name" value="AMP_BINDING"/>
    <property type="match status" value="1"/>
</dbReference>
<dbReference type="GO" id="GO:0004315">
    <property type="term" value="F:3-oxoacyl-[acyl-carrier-protein] synthase activity"/>
    <property type="evidence" value="ECO:0007669"/>
    <property type="project" value="InterPro"/>
</dbReference>
<dbReference type="Gene3D" id="3.40.47.10">
    <property type="match status" value="1"/>
</dbReference>
<evidence type="ECO:0000313" key="15">
    <source>
        <dbReference type="RefSeq" id="XP_033455183.1"/>
    </source>
</evidence>
<evidence type="ECO:0000313" key="14">
    <source>
        <dbReference type="Proteomes" id="UP000504637"/>
    </source>
</evidence>
<evidence type="ECO:0000256" key="6">
    <source>
        <dbReference type="ARBA" id="ARBA00022737"/>
    </source>
</evidence>
<keyword evidence="7" id="KW-0511">Multifunctional enzyme</keyword>
<feature type="region of interest" description="N-terminal hotdog fold" evidence="8">
    <location>
        <begin position="997"/>
        <end position="1130"/>
    </location>
</feature>
<dbReference type="SMART" id="SM00826">
    <property type="entry name" value="PKS_DH"/>
    <property type="match status" value="1"/>
</dbReference>
<dbReference type="InterPro" id="IPR001227">
    <property type="entry name" value="Ac_transferase_dom_sf"/>
</dbReference>
<dbReference type="Pfam" id="PF14765">
    <property type="entry name" value="PS-DH"/>
    <property type="match status" value="1"/>
</dbReference>
<feature type="compositionally biased region" description="Polar residues" evidence="9">
    <location>
        <begin position="2619"/>
        <end position="2631"/>
    </location>
</feature>
<dbReference type="InterPro" id="IPR016039">
    <property type="entry name" value="Thiolase-like"/>
</dbReference>
<dbReference type="SMART" id="SM00825">
    <property type="entry name" value="PKS_KS"/>
    <property type="match status" value="1"/>
</dbReference>
<dbReference type="InterPro" id="IPR020806">
    <property type="entry name" value="PKS_PP-bd"/>
</dbReference>
<keyword evidence="14" id="KW-1185">Reference proteome</keyword>
<dbReference type="SUPFAM" id="SSF47336">
    <property type="entry name" value="ACP-like"/>
    <property type="match status" value="2"/>
</dbReference>
<feature type="domain" description="Carrier" evidence="11">
    <location>
        <begin position="3626"/>
        <end position="3706"/>
    </location>
</feature>
<reference evidence="15" key="2">
    <citation type="submission" date="2020-04" db="EMBL/GenBank/DDBJ databases">
        <authorList>
            <consortium name="NCBI Genome Project"/>
        </authorList>
    </citation>
    <scope>NUCLEOTIDE SEQUENCE</scope>
    <source>
        <strain evidence="15">CBS 342.82</strain>
    </source>
</reference>
<feature type="chain" id="PRO_5026737202" evidence="10">
    <location>
        <begin position="21"/>
        <end position="4056"/>
    </location>
</feature>
<dbReference type="SUPFAM" id="SSF53335">
    <property type="entry name" value="S-adenosyl-L-methionine-dependent methyltransferases"/>
    <property type="match status" value="1"/>
</dbReference>
<evidence type="ECO:0000256" key="7">
    <source>
        <dbReference type="ARBA" id="ARBA00023268"/>
    </source>
</evidence>
<dbReference type="Pfam" id="PF02801">
    <property type="entry name" value="Ketoacyl-synt_C"/>
    <property type="match status" value="1"/>
</dbReference>
<dbReference type="InterPro" id="IPR018201">
    <property type="entry name" value="Ketoacyl_synth_AS"/>
</dbReference>
<proteinExistence type="predicted"/>
<feature type="region of interest" description="Disordered" evidence="9">
    <location>
        <begin position="2561"/>
        <end position="2631"/>
    </location>
</feature>
<dbReference type="InterPro" id="IPR020841">
    <property type="entry name" value="PKS_Beta-ketoAc_synthase_dom"/>
</dbReference>
<dbReference type="Pfam" id="PF00668">
    <property type="entry name" value="Condensation"/>
    <property type="match status" value="1"/>
</dbReference>
<evidence type="ECO:0000256" key="5">
    <source>
        <dbReference type="ARBA" id="ARBA00022679"/>
    </source>
</evidence>
<evidence type="ECO:0000256" key="8">
    <source>
        <dbReference type="PROSITE-ProRule" id="PRU01363"/>
    </source>
</evidence>
<reference evidence="15" key="1">
    <citation type="submission" date="2020-01" db="EMBL/GenBank/DDBJ databases">
        <authorList>
            <consortium name="DOE Joint Genome Institute"/>
            <person name="Haridas S."/>
            <person name="Albert R."/>
            <person name="Binder M."/>
            <person name="Bloem J."/>
            <person name="Labutti K."/>
            <person name="Salamov A."/>
            <person name="Andreopoulos B."/>
            <person name="Baker S.E."/>
            <person name="Barry K."/>
            <person name="Bills G."/>
            <person name="Bluhm B.H."/>
            <person name="Cannon C."/>
            <person name="Castanera R."/>
            <person name="Culley D.E."/>
            <person name="Daum C."/>
            <person name="Ezra D."/>
            <person name="Gonzalez J.B."/>
            <person name="Henrissat B."/>
            <person name="Kuo A."/>
            <person name="Liang C."/>
            <person name="Lipzen A."/>
            <person name="Lutzoni F."/>
            <person name="Magnuson J."/>
            <person name="Mondo S."/>
            <person name="Nolan M."/>
            <person name="Ohm R."/>
            <person name="Pangilinan J."/>
            <person name="Park H.-J."/>
            <person name="Ramirez L."/>
            <person name="Alfaro M."/>
            <person name="Sun H."/>
            <person name="Tritt A."/>
            <person name="Yoshinaga Y."/>
            <person name="Zwiers L.-H."/>
            <person name="Turgeon B.G."/>
            <person name="Goodwin S.B."/>
            <person name="Spatafora J.W."/>
            <person name="Crous P.W."/>
            <person name="Grigoriev I.V."/>
        </authorList>
    </citation>
    <scope>NUCLEOTIDE SEQUENCE</scope>
    <source>
        <strain evidence="15">CBS 342.82</strain>
    </source>
</reference>
<dbReference type="SMART" id="SM00827">
    <property type="entry name" value="PKS_AT"/>
    <property type="match status" value="1"/>
</dbReference>
<feature type="signal peptide" evidence="10">
    <location>
        <begin position="1"/>
        <end position="20"/>
    </location>
</feature>
<dbReference type="InterPro" id="IPR029063">
    <property type="entry name" value="SAM-dependent_MTases_sf"/>
</dbReference>
<dbReference type="Gene3D" id="3.30.300.30">
    <property type="match status" value="1"/>
</dbReference>
<evidence type="ECO:0000259" key="11">
    <source>
        <dbReference type="PROSITE" id="PS50075"/>
    </source>
</evidence>
<feature type="compositionally biased region" description="Basic and acidic residues" evidence="9">
    <location>
        <begin position="2584"/>
        <end position="2594"/>
    </location>
</feature>
<dbReference type="GO" id="GO:0006633">
    <property type="term" value="P:fatty acid biosynthetic process"/>
    <property type="evidence" value="ECO:0007669"/>
    <property type="project" value="InterPro"/>
</dbReference>
<dbReference type="GeneID" id="54364950"/>
<dbReference type="PANTHER" id="PTHR43775:SF20">
    <property type="entry name" value="HYBRID PKS-NRPS SYNTHETASE APDA"/>
    <property type="match status" value="1"/>
</dbReference>
<dbReference type="InterPro" id="IPR050091">
    <property type="entry name" value="PKS_NRPS_Biosynth_Enz"/>
</dbReference>
<dbReference type="InterPro" id="IPR049551">
    <property type="entry name" value="PKS_DH_C"/>
</dbReference>
<dbReference type="InterPro" id="IPR032821">
    <property type="entry name" value="PKS_assoc"/>
</dbReference>
<dbReference type="InterPro" id="IPR036291">
    <property type="entry name" value="NAD(P)-bd_dom_sf"/>
</dbReference>
<dbReference type="InterPro" id="IPR001242">
    <property type="entry name" value="Condensation_dom"/>
</dbReference>
<dbReference type="Pfam" id="PF00550">
    <property type="entry name" value="PP-binding"/>
    <property type="match status" value="2"/>
</dbReference>
<dbReference type="SMART" id="SM00822">
    <property type="entry name" value="PKS_KR"/>
    <property type="match status" value="1"/>
</dbReference>
<dbReference type="CDD" id="cd02440">
    <property type="entry name" value="AdoMet_MTases"/>
    <property type="match status" value="1"/>
</dbReference>
<keyword evidence="1" id="KW-0596">Phosphopantetheine</keyword>
<dbReference type="CDD" id="cd00833">
    <property type="entry name" value="PKS"/>
    <property type="match status" value="1"/>
</dbReference>
<name>A0A6J3LU51_9PEZI</name>
<dbReference type="Pfam" id="PF21089">
    <property type="entry name" value="PKS_DH_N"/>
    <property type="match status" value="1"/>
</dbReference>
<keyword evidence="4" id="KW-0489">Methyltransferase</keyword>
<accession>A0A6J3LU51</accession>
<dbReference type="InterPro" id="IPR016036">
    <property type="entry name" value="Malonyl_transacylase_ACP-bd"/>
</dbReference>
<dbReference type="Gene3D" id="3.40.50.150">
    <property type="entry name" value="Vaccinia Virus protein VP39"/>
    <property type="match status" value="1"/>
</dbReference>
<protein>
    <submittedName>
        <fullName evidence="15">Lovastatin nonaketide synthase</fullName>
    </submittedName>
</protein>
<dbReference type="SUPFAM" id="SSF52777">
    <property type="entry name" value="CoA-dependent acyltransferases"/>
    <property type="match status" value="2"/>
</dbReference>
<dbReference type="Gene3D" id="3.30.559.10">
    <property type="entry name" value="Chloramphenicol acetyltransferase-like domain"/>
    <property type="match status" value="1"/>
</dbReference>
<dbReference type="InterPro" id="IPR042099">
    <property type="entry name" value="ANL_N_sf"/>
</dbReference>
<dbReference type="RefSeq" id="XP_033455183.1">
    <property type="nucleotide sequence ID" value="XM_033607150.1"/>
</dbReference>
<dbReference type="SUPFAM" id="SSF56801">
    <property type="entry name" value="Acetyl-CoA synthetase-like"/>
    <property type="match status" value="1"/>
</dbReference>
<dbReference type="Pfam" id="PF07993">
    <property type="entry name" value="NAD_binding_4"/>
    <property type="match status" value="1"/>
</dbReference>
<dbReference type="GO" id="GO:0008168">
    <property type="term" value="F:methyltransferase activity"/>
    <property type="evidence" value="ECO:0007669"/>
    <property type="project" value="UniProtKB-KW"/>
</dbReference>
<dbReference type="Pfam" id="PF00109">
    <property type="entry name" value="ketoacyl-synt"/>
    <property type="match status" value="1"/>
</dbReference>
<dbReference type="PROSITE" id="PS50075">
    <property type="entry name" value="CARRIER"/>
    <property type="match status" value="2"/>
</dbReference>
<evidence type="ECO:0000259" key="13">
    <source>
        <dbReference type="PROSITE" id="PS52019"/>
    </source>
</evidence>
<dbReference type="InterPro" id="IPR014031">
    <property type="entry name" value="Ketoacyl_synth_C"/>
</dbReference>
<dbReference type="PANTHER" id="PTHR43775">
    <property type="entry name" value="FATTY ACID SYNTHASE"/>
    <property type="match status" value="1"/>
</dbReference>
<dbReference type="InterPro" id="IPR013217">
    <property type="entry name" value="Methyltransf_12"/>
</dbReference>
<dbReference type="SUPFAM" id="SSF55048">
    <property type="entry name" value="Probable ACP-binding domain of malonyl-CoA ACP transacylase"/>
    <property type="match status" value="1"/>
</dbReference>
<feature type="domain" description="PKS/mFAS DH" evidence="13">
    <location>
        <begin position="997"/>
        <end position="1303"/>
    </location>
</feature>
<evidence type="ECO:0000259" key="12">
    <source>
        <dbReference type="PROSITE" id="PS52004"/>
    </source>
</evidence>
<feature type="active site" description="Proton acceptor; for dehydratase activity" evidence="8">
    <location>
        <position position="1029"/>
    </location>
</feature>
<dbReference type="InterPro" id="IPR013968">
    <property type="entry name" value="PKS_KR"/>
</dbReference>
<dbReference type="InterPro" id="IPR020845">
    <property type="entry name" value="AMP-binding_CS"/>
</dbReference>
<dbReference type="InterPro" id="IPR020807">
    <property type="entry name" value="PKS_DH"/>
</dbReference>
<feature type="compositionally biased region" description="Low complexity" evidence="9">
    <location>
        <begin position="2595"/>
        <end position="2606"/>
    </location>
</feature>
<evidence type="ECO:0000256" key="1">
    <source>
        <dbReference type="ARBA" id="ARBA00022450"/>
    </source>
</evidence>
<dbReference type="CDD" id="cd19532">
    <property type="entry name" value="C_PKS-NRPS"/>
    <property type="match status" value="1"/>
</dbReference>
<dbReference type="InterPro" id="IPR016035">
    <property type="entry name" value="Acyl_Trfase/lysoPLipase"/>
</dbReference>
<dbReference type="GO" id="GO:0009403">
    <property type="term" value="P:toxin biosynthetic process"/>
    <property type="evidence" value="ECO:0007669"/>
    <property type="project" value="UniProtKB-ARBA"/>
</dbReference>
<dbReference type="InterPro" id="IPR014030">
    <property type="entry name" value="Ketoacyl_synth_N"/>
</dbReference>
<feature type="domain" description="Ketosynthase family 3 (KS3)" evidence="12">
    <location>
        <begin position="48"/>
        <end position="485"/>
    </location>
</feature>
<gene>
    <name evidence="15" type="ORF">K489DRAFT_405194</name>
</gene>
<dbReference type="GO" id="GO:0004312">
    <property type="term" value="F:fatty acid synthase activity"/>
    <property type="evidence" value="ECO:0007669"/>
    <property type="project" value="TreeGrafter"/>
</dbReference>
<keyword evidence="5" id="KW-0808">Transferase</keyword>
<dbReference type="Pfam" id="PF08242">
    <property type="entry name" value="Methyltransf_12"/>
    <property type="match status" value="1"/>
</dbReference>
<dbReference type="OrthoDB" id="329835at2759"/>
<dbReference type="InterPro" id="IPR045851">
    <property type="entry name" value="AMP-bd_C_sf"/>
</dbReference>
<evidence type="ECO:0000256" key="9">
    <source>
        <dbReference type="SAM" id="MobiDB-lite"/>
    </source>
</evidence>
<dbReference type="InterPro" id="IPR049552">
    <property type="entry name" value="PKS_DH_N"/>
</dbReference>
<dbReference type="InterPro" id="IPR057326">
    <property type="entry name" value="KR_dom"/>
</dbReference>
<keyword evidence="6" id="KW-0677">Repeat</keyword>
<dbReference type="InterPro" id="IPR023213">
    <property type="entry name" value="CAT-like_dom_sf"/>
</dbReference>
<dbReference type="SUPFAM" id="SSF51735">
    <property type="entry name" value="NAD(P)-binding Rossmann-fold domains"/>
    <property type="match status" value="2"/>
</dbReference>
<keyword evidence="2" id="KW-0597">Phosphoprotein</keyword>
<dbReference type="Gene3D" id="3.40.50.12780">
    <property type="entry name" value="N-terminal domain of ligase-like"/>
    <property type="match status" value="1"/>
</dbReference>
<dbReference type="InterPro" id="IPR036736">
    <property type="entry name" value="ACP-like_sf"/>
</dbReference>
<dbReference type="CDD" id="cd05930">
    <property type="entry name" value="A_NRPS"/>
    <property type="match status" value="1"/>
</dbReference>
<feature type="active site" description="Proton donor; for dehydratase activity" evidence="8">
    <location>
        <position position="1212"/>
    </location>
</feature>
<evidence type="ECO:0000256" key="10">
    <source>
        <dbReference type="SAM" id="SignalP"/>
    </source>
</evidence>
<evidence type="ECO:0000256" key="3">
    <source>
        <dbReference type="ARBA" id="ARBA00022598"/>
    </source>
</evidence>
<dbReference type="Gene3D" id="3.10.129.110">
    <property type="entry name" value="Polyketide synthase dehydratase"/>
    <property type="match status" value="1"/>
</dbReference>
<keyword evidence="10" id="KW-0732">Signal</keyword>
<dbReference type="SUPFAM" id="SSF52151">
    <property type="entry name" value="FabD/lysophospholipase-like"/>
    <property type="match status" value="1"/>
</dbReference>
<dbReference type="GO" id="GO:0032259">
    <property type="term" value="P:methylation"/>
    <property type="evidence" value="ECO:0007669"/>
    <property type="project" value="UniProtKB-KW"/>
</dbReference>
<dbReference type="Gene3D" id="3.40.50.720">
    <property type="entry name" value="NAD(P)-binding Rossmann-like Domain"/>
    <property type="match status" value="2"/>
</dbReference>
<dbReference type="SUPFAM" id="SSF53901">
    <property type="entry name" value="Thiolase-like"/>
    <property type="match status" value="1"/>
</dbReference>
<dbReference type="GO" id="GO:0016874">
    <property type="term" value="F:ligase activity"/>
    <property type="evidence" value="ECO:0007669"/>
    <property type="project" value="UniProtKB-KW"/>
</dbReference>
<dbReference type="InterPro" id="IPR049900">
    <property type="entry name" value="PKS_mFAS_DH"/>
</dbReference>
<dbReference type="GO" id="GO:0031177">
    <property type="term" value="F:phosphopantetheine binding"/>
    <property type="evidence" value="ECO:0007669"/>
    <property type="project" value="InterPro"/>
</dbReference>
<dbReference type="PROSITE" id="PS52019">
    <property type="entry name" value="PKS_MFAS_DH"/>
    <property type="match status" value="1"/>
</dbReference>
<dbReference type="Pfam" id="PF16197">
    <property type="entry name" value="KAsynt_C_assoc"/>
    <property type="match status" value="1"/>
</dbReference>
<dbReference type="PROSITE" id="PS52004">
    <property type="entry name" value="KS3_2"/>
    <property type="match status" value="1"/>
</dbReference>
<dbReference type="Gene3D" id="1.10.1200.10">
    <property type="entry name" value="ACP-like"/>
    <property type="match status" value="2"/>
</dbReference>
<dbReference type="Proteomes" id="UP000504637">
    <property type="component" value="Unplaced"/>
</dbReference>
<dbReference type="Gene3D" id="3.40.366.10">
    <property type="entry name" value="Malonyl-Coenzyme A Acyl Carrier Protein, domain 2"/>
    <property type="match status" value="1"/>
</dbReference>
<dbReference type="SMART" id="SM00823">
    <property type="entry name" value="PKS_PP"/>
    <property type="match status" value="2"/>
</dbReference>
<dbReference type="Pfam" id="PF00698">
    <property type="entry name" value="Acyl_transf_1"/>
    <property type="match status" value="1"/>
</dbReference>
<dbReference type="InterPro" id="IPR014043">
    <property type="entry name" value="Acyl_transferase_dom"/>
</dbReference>
<organism evidence="15">
    <name type="scientific">Dissoconium aciculare CBS 342.82</name>
    <dbReference type="NCBI Taxonomy" id="1314786"/>
    <lineage>
        <taxon>Eukaryota</taxon>
        <taxon>Fungi</taxon>
        <taxon>Dikarya</taxon>
        <taxon>Ascomycota</taxon>
        <taxon>Pezizomycotina</taxon>
        <taxon>Dothideomycetes</taxon>
        <taxon>Dothideomycetidae</taxon>
        <taxon>Mycosphaerellales</taxon>
        <taxon>Dissoconiaceae</taxon>
        <taxon>Dissoconium</taxon>
    </lineage>
</organism>
<feature type="domain" description="Carrier" evidence="11">
    <location>
        <begin position="2477"/>
        <end position="2555"/>
    </location>
</feature>
<sequence>MSITLLIRLVVALFVGVVHVQHIGVPQRTIFPIQRVMMAVPQPRTDLPEPIAIVGTGLRFPGQANSRSALWKLLESPPDLCREIPTDRFSSKGFYHHDGARHGSTNVRHSYLLDEDIRVFDAAFFNISANEAESIDPQQRILLETVYEALEAGGHTLESLRGSDTSVYVGTMTVDYLDTLLRDHNTIPKYFATGINRAIISNRVSYFFDWHGPSMTIDTACSSSLIAVHQGVQSLRNGECRVSVACGTQALLGYDMYIGESNLKMLSPNGRSRMWDADADGYARGEGVAAIVMKTLTNALADGDHIECIIRETGANQDGFSNGLTVPSSEAQAALIRRTYLKAGLDPATRPDDRPQYFEAHGTGTQAGDPKEAAAIHDVFGRHHDAKDGKADPLYVGSIKTVIGHLEGAAGLAGLLKASVSLQKGLIPPNRSFHRLNPKIEPFYHGLHVPTAVTAWPSIPDGVPRRASVNSFGFGGANAHAILEAYSPATQAISPSEDTQTKMSFAPYVFSASTETSLVALLEKYSQGLRSRLDSGEQIDRSDLAWTLHSRRTRFPIRVSFPASSVQDLVTGIGSKIAAAKSSSGTPVGFRSSGKAPTPRILGIFTGQGAQWPAMGASLIRSSSLVSEIVDRLDDALSSLPLSDRPEWSLRTEMLAGVGTSRISEAALSQPLCTALQIILVDILREAGIKFSSVVGHSSGEIAAAYAAGFFSARDAMRIAYYRGFFAKLSGNEQNGQKGAMLAVGSSYEDAKDFIDSDVFKGRLAVAAHNSSASVTLSGDADAIIEAKAMLDKKKVFARLLKVDTAYHSHHMRPCSDVYIEALRACKIKVNHERDTTCSWFSSVIPGAKVMHSTDEVECIYWKDNMVNTVLFAEAVGKAIQNDEHINMVLEVGPHPALKGPATQSIGDLRPSPLPYSGLLSRGTDDVTALSDAFGFLWTMFAADSVNLASFDGALSGASQSRKLMVDLPVYQWDHGRVHWSESRKSKRIRERTDAPHELLGVSSPESNSHDMRWTNILKADEIGWMEGHKLQGLIVFPAAGYVAMALEACRKLTGVDAVQLIEMNDLSIPKAVTFPEGDTSGVETLVTLTKIEHHSDETITADFSLYAGPNVSTGSNHNLELTASASMKVILGNPDFEALPYSVAADESNMSEVDPDRIYAAFSKLGYGYSAAFKGLSSTKRKLNKASALVDTYKYAEDDSTFYMVHPSMLDVAIQSAMLAYASPGDGRLWSLHVPTGIRSIRVNPSVCSSLSISGGRVPIVTSLGESSEFSASIDILSEDGRHGMIQVEDMVLKPFAPATEADDRWMFTATTLGNATPDALSLTELPDTQSASRRAELDAVCERISRYFLRKWRSEITDDDWEKSPEPHNRQLRDFIDSAVSGSTGAYPGNAWINDTDRDIELLVSKYSSERSVKLFSAVAQMLPEIVRGHSTIRDPMRVDGLLDHYCSRDLEYTSSQLLLAGMVKQITFRYPHARILEIGTGDGDATNVIHESIKNHGGAVPSYTYTAPSVEAVESASKRLLPDNSRMTLKQLNLEQSISDQGYDIHSYDIVVRSGISRTVNSLSKTLTNIRQLLKPGGYLLLIELTGAESSQFSTTMANLAAWWLGEISDSSRAPVRTSGEWHFLLRTTGFSGIDVISSTVNGSPFSVMVTQAVDEKTLSLRRPLSSSPSQGSIRSLVILSGKSLETSQLVEQIADNLARFCGDIKIFDRLPTELDASNFDPMTTFVNLVDFAKPMFKTITSNEMDGLKRMFAQARHILWLTRGVFQGEEPYHAASVAFCRSLTNEASHISVNVLDISGVNHDIAKVASEHLLRQCMLEEWDEPNFLWSKEPETYLRNGKLLIPRILPNLDQNARLNSSRRVITKTMPVSSSHFSVLSEANQQPFIVADTHSMKLKQNQAEDIVKVEYSTSKALQVTPGTFLFLASGKTGESDHSVISLAASRSNGVEPIAYLPSEDIGDAIDAALLLFIIAGELFAASLITQVPSGGTILVLCCEKDRYLASALARRATAKSIGVFFSYVAGASEELHNLEPSWIRLNFHASRHSLRQDLLSVNPTHFLDLTYGFGTGSGLGLRIAEVLSANCKQMRPSDATRDNAVLLPSVDRFALKEILENALSGARMSVSLVYSAKVNHLEDFHLNLDQFISDSLSQSLKIIHWPVDGKVEVTVQPFDCTNMFSQNKTYVLFGLTGQIGQSLCEWMVSNGAGCVVLTSRRPAVDQRWLDNFKKLKTKATIMVLKADVTDRNSLDDCIATIRATCPPIGGIANGANVLSDTPFESMSAEMMNQALGPKVKGSYNLDQAFFNDNLEFFVLFSSISCVIGTAGQSNYTAANGYLNGLTRQRRSRGFAASAFDIGLILGIGLAEVAGQSVVDSLQKYGITPLSELDVRFAFAESIKHGYVDPRDKEPGSLPAAVMTSGLRTITDDEVHITWYNNPMFSHLVIDSESEGNSEHLSGNKTASLPVKDKIMAASSMAEASEILKESFSNKLRVVLGSADQAIAHDVPLVELGVDSLIAVEGRSWFLKSLKIDIPVLKMLGGSSVEEISELAMTKLPDDVVSQIGTGTNTPKKPSISEPSKPHSRHDSVDLKDSEPSSSSSSINSESVRGSPFERPASIPTRQTSISSLHISNEETNSNRKFVKQVPISIGQSRFWFLRLLVTDPTTFNVTLKFRMDGQVRFGDLERAVKIVVSRHEALRTCFIEDKYNPDQASQGILARSLVKLEHKTVSSEQEVASEHAQLQKHEFDLAGGALLRMILLTLSPTSHYLLVSYDHIVMDMASFQIFTAEIEKAYSGQSLGPSPHQYPDFSVSQRQIIDDGTLDDDFEYWSKVFPQGEQPPILPLLPMAQSNSRPAAVNYTVHQVSTTLDHALNAQIKSICKAQRSTPFHFYLAAFEMLLFSFTDAQELTIGIADANRNESNTIDSIGFFLNLLTLRFQRKSHQKFADAIVEARNTAYGALGHSRLPFDVLLKKLNVARSSSYSPFFQVFFDYRQQTSDRQSWCDCQFNLEELHPGRTAYDISLDVADLGSDIHVTLRVQRDLYDETAANMLLETFTHFVTTFAQNPSTPWDEIPRFSEKQLSDAVNLGVGPELISDWPSTLPHRIDEVALANPNNTALIDGSGTSLTYAEMSNRIEAIAEVLHNQGVCLGSHVLVFQQATVDWICSMLAIMRIGGVYVPLDLRNPIERLAAQAEHCQPKAVLCDDTTAANASSLNTTIIIDVTLVARQSSRGVPNIANPEKPAAILYTSGSTGTPKGIVIRHSGIRNEMEGYTKTYNLGAERVLQQSAFTFDFSVDQIFTGLVNGGMVYVVPWSKRGDPLSLTEIMREQSITYTKVTPSEYSMWIQYGRENLAQATKWRFAFGGGEPLTNVVLEQFCDLGLENLRLYNSYGPAEISIASHKGFVDYQSKRLSQAPVSCGFSLPNYATYIMDDKQIPVPAGMPGEVVISGAGVSFGYLANSELTSRVFLPNPYATPFQLANGWTRMHRTGDVGHLRQDGSLVFRNRMADDTQVKLRGLRIDLRDIESNIISTAGGVLKDAVVTLRAGDPEYLVAHVVFAGSAKIDDKETFLRQLLIRLPIPQYMVPVLAIPLHTLPLTSHSKMDRKAIRNLSLPRPRSIENTKNDSSEMSQAQISLRQIWRQLLPDSESLGLVMNASTDFFQSGGNSLLVVRLQSRIRQVFDVAIRLADLLSGSTLGQMASKIEESPIVKSIDWESETTPPTVPQFLQDHYMDQEKSDATTILMTGATGNLAKHLLSVLLADQRVGKIHCVAVRQIPHQEALFANDKLVFHAGDLSKPLLGLSEEEFRSLAYETDVILHLGAVRSFWDNYNMLRSTNVRATKEIVKLSGLRHIPIHYVSTSAVFPHNASALASSASAAAYQPAMDGSEGYIASKWASERILERAATDPDLAVPSTIYRFLPSSAVEAQSETSKERIKAEFIRCMNLTNTIPSAAGWDGRIDLVSGQTFALWFLDALFTTRGTGVQFLHYECPITIHVDELMAWAEEAQQGGKSDEGLLEELPLLQWMGRIKKGSFGFVLAAQDATVRRGEGKIHSRR</sequence>
<evidence type="ECO:0000256" key="2">
    <source>
        <dbReference type="ARBA" id="ARBA00022553"/>
    </source>
</evidence>
<dbReference type="InterPro" id="IPR009081">
    <property type="entry name" value="PP-bd_ACP"/>
</dbReference>
<dbReference type="InterPro" id="IPR013120">
    <property type="entry name" value="FAR_NAD-bd"/>
</dbReference>
<dbReference type="InterPro" id="IPR042104">
    <property type="entry name" value="PKS_dehydratase_sf"/>
</dbReference>
<dbReference type="Gene3D" id="3.30.559.30">
    <property type="entry name" value="Nonribosomal peptide synthetase, condensation domain"/>
    <property type="match status" value="1"/>
</dbReference>
<dbReference type="InterPro" id="IPR000873">
    <property type="entry name" value="AMP-dep_synth/lig_dom"/>
</dbReference>
<reference evidence="15" key="3">
    <citation type="submission" date="2025-08" db="UniProtKB">
        <authorList>
            <consortium name="RefSeq"/>
        </authorList>
    </citation>
    <scope>IDENTIFICATION</scope>
    <source>
        <strain evidence="15">CBS 342.82</strain>
    </source>
</reference>
<dbReference type="Pfam" id="PF08659">
    <property type="entry name" value="KR"/>
    <property type="match status" value="1"/>
</dbReference>
<dbReference type="Pfam" id="PF00501">
    <property type="entry name" value="AMP-binding"/>
    <property type="match status" value="1"/>
</dbReference>
<keyword evidence="3" id="KW-0436">Ligase</keyword>
<evidence type="ECO:0000256" key="4">
    <source>
        <dbReference type="ARBA" id="ARBA00022603"/>
    </source>
</evidence>
<feature type="region of interest" description="C-terminal hotdog fold" evidence="8">
    <location>
        <begin position="1151"/>
        <end position="1303"/>
    </location>
</feature>